<dbReference type="AlphaFoldDB" id="U2E9W7"/>
<proteinExistence type="predicted"/>
<organism evidence="2 3">
    <name type="scientific">Haloplasma contractile SSD-17B</name>
    <dbReference type="NCBI Taxonomy" id="1033810"/>
    <lineage>
        <taxon>Bacteria</taxon>
        <taxon>Bacillati</taxon>
        <taxon>Mycoplasmatota</taxon>
        <taxon>Mollicutes</taxon>
        <taxon>Haloplasmatales</taxon>
        <taxon>Haloplasmataceae</taxon>
        <taxon>Haloplasma</taxon>
    </lineage>
</organism>
<dbReference type="InParanoid" id="U2E9W7"/>
<evidence type="ECO:0000256" key="1">
    <source>
        <dbReference type="SAM" id="Phobius"/>
    </source>
</evidence>
<name>U2E9W7_9MOLU</name>
<feature type="transmembrane region" description="Helical" evidence="1">
    <location>
        <begin position="159"/>
        <end position="179"/>
    </location>
</feature>
<evidence type="ECO:0000313" key="3">
    <source>
        <dbReference type="Proteomes" id="UP000005707"/>
    </source>
</evidence>
<accession>U2E9W7</accession>
<dbReference type="RefSeq" id="WP_008825425.1">
    <property type="nucleotide sequence ID" value="NZ_AFNU02000009.1"/>
</dbReference>
<reference evidence="2 3" key="1">
    <citation type="journal article" date="2011" name="J. Bacteriol.">
        <title>Genome sequence of Haloplasma contractile, an unusual contractile bacterium from a deep-sea anoxic brine lake.</title>
        <authorList>
            <person name="Antunes A."/>
            <person name="Alam I."/>
            <person name="El Dorry H."/>
            <person name="Siam R."/>
            <person name="Robertson A."/>
            <person name="Bajic V.B."/>
            <person name="Stingl U."/>
        </authorList>
    </citation>
    <scope>NUCLEOTIDE SEQUENCE [LARGE SCALE GENOMIC DNA]</scope>
    <source>
        <strain evidence="2 3">SSD-17B</strain>
    </source>
</reference>
<keyword evidence="1" id="KW-0472">Membrane</keyword>
<keyword evidence="3" id="KW-1185">Reference proteome</keyword>
<dbReference type="Proteomes" id="UP000005707">
    <property type="component" value="Unassembled WGS sequence"/>
</dbReference>
<keyword evidence="1" id="KW-1133">Transmembrane helix</keyword>
<sequence>MNSSEAEKNHLNKKNLSKNITWIGFYMLVLVLFINVIIMTLYLMNSNYEYRIFNHAYTEAVLPDQDINQVMKTDIVQIERYNLKELEPGTEVVMCCDYQIDIPWVERVVDKDMDSNQIETTYDGLLSTTVSEDHVYGVFIKEASILGTIYYSSSFLTGYLYLVASHTFLVLLYYVLILGRKSERVKSHSK</sequence>
<evidence type="ECO:0000313" key="2">
    <source>
        <dbReference type="EMBL" id="ERJ11636.1"/>
    </source>
</evidence>
<protein>
    <submittedName>
        <fullName evidence="2">Uncharacterized protein</fullName>
    </submittedName>
</protein>
<dbReference type="STRING" id="1033810.HLPCO_002337"/>
<reference evidence="2 3" key="2">
    <citation type="journal article" date="2013" name="PLoS ONE">
        <title>INDIGO - INtegrated Data Warehouse of MIcrobial GenOmes with Examples from the Red Sea Extremophiles.</title>
        <authorList>
            <person name="Alam I."/>
            <person name="Antunes A."/>
            <person name="Kamau A.A."/>
            <person name="Ba Alawi W."/>
            <person name="Kalkatawi M."/>
            <person name="Stingl U."/>
            <person name="Bajic V.B."/>
        </authorList>
    </citation>
    <scope>NUCLEOTIDE SEQUENCE [LARGE SCALE GENOMIC DNA]</scope>
    <source>
        <strain evidence="2 3">SSD-17B</strain>
    </source>
</reference>
<feature type="transmembrane region" description="Helical" evidence="1">
    <location>
        <begin position="20"/>
        <end position="44"/>
    </location>
</feature>
<keyword evidence="1" id="KW-0812">Transmembrane</keyword>
<comment type="caution">
    <text evidence="2">The sequence shown here is derived from an EMBL/GenBank/DDBJ whole genome shotgun (WGS) entry which is preliminary data.</text>
</comment>
<dbReference type="EMBL" id="AFNU02000009">
    <property type="protein sequence ID" value="ERJ11636.1"/>
    <property type="molecule type" value="Genomic_DNA"/>
</dbReference>
<gene>
    <name evidence="2" type="ORF">HLPCO_002337</name>
</gene>